<dbReference type="FunFam" id="1.10.510.10:FF:000292">
    <property type="entry name" value="Serine/threonine-protein kinase 36"/>
    <property type="match status" value="1"/>
</dbReference>
<dbReference type="GO" id="GO:0005856">
    <property type="term" value="C:cytoskeleton"/>
    <property type="evidence" value="ECO:0007669"/>
    <property type="project" value="UniProtKB-SubCell"/>
</dbReference>
<keyword evidence="3" id="KW-0963">Cytoplasm</keyword>
<dbReference type="InterPro" id="IPR011009">
    <property type="entry name" value="Kinase-like_dom_sf"/>
</dbReference>
<evidence type="ECO:0000256" key="6">
    <source>
        <dbReference type="ARBA" id="ARBA00022741"/>
    </source>
</evidence>
<keyword evidence="7" id="KW-0418">Kinase</keyword>
<dbReference type="InterPro" id="IPR016024">
    <property type="entry name" value="ARM-type_fold"/>
</dbReference>
<dbReference type="Gene3D" id="1.25.10.10">
    <property type="entry name" value="Leucine-rich Repeat Variant"/>
    <property type="match status" value="1"/>
</dbReference>
<reference evidence="16" key="1">
    <citation type="submission" date="2021-01" db="EMBL/GenBank/DDBJ databases">
        <authorList>
            <person name="Corre E."/>
            <person name="Pelletier E."/>
            <person name="Niang G."/>
            <person name="Scheremetjew M."/>
            <person name="Finn R."/>
            <person name="Kale V."/>
            <person name="Holt S."/>
            <person name="Cochrane G."/>
            <person name="Meng A."/>
            <person name="Brown T."/>
            <person name="Cohen L."/>
        </authorList>
    </citation>
    <scope>NUCLEOTIDE SEQUENCE</scope>
    <source>
        <strain evidence="16">CCMP1897</strain>
    </source>
</reference>
<dbReference type="CDD" id="cd14002">
    <property type="entry name" value="STKc_STK36"/>
    <property type="match status" value="1"/>
</dbReference>
<feature type="domain" description="Protein kinase" evidence="15">
    <location>
        <begin position="4"/>
        <end position="254"/>
    </location>
</feature>
<evidence type="ECO:0000256" key="1">
    <source>
        <dbReference type="ARBA" id="ARBA00004245"/>
    </source>
</evidence>
<dbReference type="FunFam" id="3.30.200.20:FF:000042">
    <property type="entry name" value="Aurora kinase A"/>
    <property type="match status" value="1"/>
</dbReference>
<dbReference type="InterPro" id="IPR011989">
    <property type="entry name" value="ARM-like"/>
</dbReference>
<dbReference type="PROSITE" id="PS50011">
    <property type="entry name" value="PROTEIN_KINASE_DOM"/>
    <property type="match status" value="1"/>
</dbReference>
<evidence type="ECO:0000256" key="4">
    <source>
        <dbReference type="ARBA" id="ARBA00022527"/>
    </source>
</evidence>
<dbReference type="EC" id="2.7.11.1" evidence="2"/>
<dbReference type="SMART" id="SM00220">
    <property type="entry name" value="S_TKc"/>
    <property type="match status" value="1"/>
</dbReference>
<evidence type="ECO:0000256" key="12">
    <source>
        <dbReference type="ARBA" id="ARBA00075375"/>
    </source>
</evidence>
<feature type="compositionally biased region" description="Basic and acidic residues" evidence="14">
    <location>
        <begin position="312"/>
        <end position="321"/>
    </location>
</feature>
<evidence type="ECO:0000256" key="11">
    <source>
        <dbReference type="ARBA" id="ARBA00048679"/>
    </source>
</evidence>
<evidence type="ECO:0000256" key="14">
    <source>
        <dbReference type="SAM" id="MobiDB-lite"/>
    </source>
</evidence>
<dbReference type="PROSITE" id="PS00108">
    <property type="entry name" value="PROTEIN_KINASE_ST"/>
    <property type="match status" value="1"/>
</dbReference>
<evidence type="ECO:0000256" key="9">
    <source>
        <dbReference type="ARBA" id="ARBA00023212"/>
    </source>
</evidence>
<accession>A0A6U9RW88</accession>
<dbReference type="GO" id="GO:0004674">
    <property type="term" value="F:protein serine/threonine kinase activity"/>
    <property type="evidence" value="ECO:0007669"/>
    <property type="project" value="UniProtKB-KW"/>
</dbReference>
<dbReference type="SUPFAM" id="SSF48371">
    <property type="entry name" value="ARM repeat"/>
    <property type="match status" value="1"/>
</dbReference>
<protein>
    <recommendedName>
        <fullName evidence="2">non-specific serine/threonine protein kinase</fullName>
        <ecNumber evidence="2">2.7.11.1</ecNumber>
    </recommendedName>
    <alternativeName>
        <fullName evidence="12">Fused homolog</fullName>
    </alternativeName>
</protein>
<dbReference type="InterPro" id="IPR008271">
    <property type="entry name" value="Ser/Thr_kinase_AS"/>
</dbReference>
<dbReference type="PANTHER" id="PTHR22983:SF6">
    <property type="entry name" value="SERINE_THREONINE-PROTEIN KINASE 36"/>
    <property type="match status" value="1"/>
</dbReference>
<proteinExistence type="predicted"/>
<dbReference type="PANTHER" id="PTHR22983">
    <property type="entry name" value="PROTEIN KINASE RELATED"/>
    <property type="match status" value="1"/>
</dbReference>
<dbReference type="GO" id="GO:0005737">
    <property type="term" value="C:cytoplasm"/>
    <property type="evidence" value="ECO:0007669"/>
    <property type="project" value="UniProtKB-ARBA"/>
</dbReference>
<evidence type="ECO:0000256" key="2">
    <source>
        <dbReference type="ARBA" id="ARBA00012513"/>
    </source>
</evidence>
<dbReference type="SUPFAM" id="SSF56112">
    <property type="entry name" value="Protein kinase-like (PK-like)"/>
    <property type="match status" value="1"/>
</dbReference>
<gene>
    <name evidence="16" type="ORF">PSAL00342_LOCUS6076</name>
    <name evidence="17" type="ORF">PSAL00342_LOCUS6077</name>
</gene>
<keyword evidence="4" id="KW-0723">Serine/threonine-protein kinase</keyword>
<feature type="binding site" evidence="13">
    <location>
        <position position="33"/>
    </location>
    <ligand>
        <name>ATP</name>
        <dbReference type="ChEBI" id="CHEBI:30616"/>
    </ligand>
</feature>
<evidence type="ECO:0000256" key="13">
    <source>
        <dbReference type="PROSITE-ProRule" id="PRU10141"/>
    </source>
</evidence>
<evidence type="ECO:0000259" key="15">
    <source>
        <dbReference type="PROSITE" id="PS50011"/>
    </source>
</evidence>
<feature type="region of interest" description="Disordered" evidence="14">
    <location>
        <begin position="309"/>
        <end position="382"/>
    </location>
</feature>
<keyword evidence="9" id="KW-0206">Cytoskeleton</keyword>
<evidence type="ECO:0000256" key="8">
    <source>
        <dbReference type="ARBA" id="ARBA00022840"/>
    </source>
</evidence>
<feature type="compositionally biased region" description="Polar residues" evidence="14">
    <location>
        <begin position="323"/>
        <end position="336"/>
    </location>
</feature>
<dbReference type="EMBL" id="HBIS01006703">
    <property type="protein sequence ID" value="CAE0612242.1"/>
    <property type="molecule type" value="Transcribed_RNA"/>
</dbReference>
<organism evidence="16">
    <name type="scientific">Picocystis salinarum</name>
    <dbReference type="NCBI Taxonomy" id="88271"/>
    <lineage>
        <taxon>Eukaryota</taxon>
        <taxon>Viridiplantae</taxon>
        <taxon>Chlorophyta</taxon>
        <taxon>Picocystophyceae</taxon>
        <taxon>Picocystales</taxon>
        <taxon>Picocystaceae</taxon>
        <taxon>Picocystis</taxon>
    </lineage>
</organism>
<dbReference type="AlphaFoldDB" id="A0A6U9RW88"/>
<sequence>MDGYRVLDLVGEGSFGKVYKARKKHSAQVTAMKFITKKGKCEKDLEGLRQEIEILKNLKHENIVEMLDAFETPTEFCVVTEFAHGELFEVLQHDRRLKEDQVRKIARQLVKALDYLHRRRIIHRDMKPQNILIGSKGLVKLCDFGFASAMSPSTLMLHSIKGTPLYMAPELVQEQAYNHNVDLWSLGVILYELYFGVPPFYTNSIYKLINHIVKSPVEFPEKISPEFQNFLSGLLHKVPGERLSWPDLLSHPFVAETEEEKRVRVGASRSASLTSSQQISASSQRTSSTLYCSSSRSSTVETAIVQSIASSHPDRVGKEEEATQQFTPSEPRQQRGTLKERNGSPPPKSQGKKNAEETSTCDSSIGAEKASKNGKQSGSECQETSQLTACASDLQRSIRSDVEPYREKAQRLHIDGLGAWLGCIVDGCRAELSDPAVGAVLPRIEAATTSLNGNMEIQLEPLVLGILDLVCTLSYCQDASSVRVRTVRFCLGAIVCLLDNRPEEVAEIFTYGSAAARLFELSSTIAKKVLARIPSSSEAPPAALNSVLRTSSALLVRFVLESRALTEQLGSPDSPSRDSHHLQTLLHPSNSAPVLCDILLVYSQLARMDSSFINCFLEKEVPQLLGELLSHKSPVIRGRSAHLVGNLCRHTAAFYESLVEPFDLMTRQSSWEPAAFSVQREGTIGRSKPTTTTLLSLLVSLLRDQDGTARKFASFALGNAAFHNHKLYMALKEAIPPLIDLLQQAEDDKESIKARANAAGALGNFARNGGTLCEEIVQSGAMDALCATAFSEDSGASSVALFSLGNLAAYEVCRHKIRTLEIDVKAAELAHLKEGSKAKHAARILSKYAGKGKH</sequence>
<dbReference type="Gene3D" id="1.10.510.10">
    <property type="entry name" value="Transferase(Phosphotransferase) domain 1"/>
    <property type="match status" value="1"/>
</dbReference>
<dbReference type="InterPro" id="IPR000719">
    <property type="entry name" value="Prot_kinase_dom"/>
</dbReference>
<feature type="region of interest" description="Disordered" evidence="14">
    <location>
        <begin position="266"/>
        <end position="287"/>
    </location>
</feature>
<dbReference type="EMBL" id="HBIS01006702">
    <property type="protein sequence ID" value="CAE0612241.1"/>
    <property type="molecule type" value="Transcribed_RNA"/>
</dbReference>
<dbReference type="InterPro" id="IPR000225">
    <property type="entry name" value="Armadillo"/>
</dbReference>
<evidence type="ECO:0000313" key="17">
    <source>
        <dbReference type="EMBL" id="CAE0612242.1"/>
    </source>
</evidence>
<evidence type="ECO:0000256" key="3">
    <source>
        <dbReference type="ARBA" id="ARBA00022490"/>
    </source>
</evidence>
<dbReference type="InterPro" id="IPR017441">
    <property type="entry name" value="Protein_kinase_ATP_BS"/>
</dbReference>
<feature type="compositionally biased region" description="Low complexity" evidence="14">
    <location>
        <begin position="267"/>
        <end position="287"/>
    </location>
</feature>
<feature type="compositionally biased region" description="Polar residues" evidence="14">
    <location>
        <begin position="373"/>
        <end position="382"/>
    </location>
</feature>
<dbReference type="SMART" id="SM00185">
    <property type="entry name" value="ARM"/>
    <property type="match status" value="2"/>
</dbReference>
<dbReference type="GO" id="GO:0005524">
    <property type="term" value="F:ATP binding"/>
    <property type="evidence" value="ECO:0007669"/>
    <property type="project" value="UniProtKB-UniRule"/>
</dbReference>
<evidence type="ECO:0000256" key="7">
    <source>
        <dbReference type="ARBA" id="ARBA00022777"/>
    </source>
</evidence>
<comment type="catalytic activity">
    <reaction evidence="11">
        <text>L-seryl-[protein] + ATP = O-phospho-L-seryl-[protein] + ADP + H(+)</text>
        <dbReference type="Rhea" id="RHEA:17989"/>
        <dbReference type="Rhea" id="RHEA-COMP:9863"/>
        <dbReference type="Rhea" id="RHEA-COMP:11604"/>
        <dbReference type="ChEBI" id="CHEBI:15378"/>
        <dbReference type="ChEBI" id="CHEBI:29999"/>
        <dbReference type="ChEBI" id="CHEBI:30616"/>
        <dbReference type="ChEBI" id="CHEBI:83421"/>
        <dbReference type="ChEBI" id="CHEBI:456216"/>
        <dbReference type="EC" id="2.7.11.1"/>
    </reaction>
</comment>
<keyword evidence="8 13" id="KW-0067">ATP-binding</keyword>
<evidence type="ECO:0000256" key="10">
    <source>
        <dbReference type="ARBA" id="ARBA00047899"/>
    </source>
</evidence>
<evidence type="ECO:0000256" key="5">
    <source>
        <dbReference type="ARBA" id="ARBA00022679"/>
    </source>
</evidence>
<comment type="subcellular location">
    <subcellularLocation>
        <location evidence="1">Cytoplasm</location>
        <location evidence="1">Cytoskeleton</location>
    </subcellularLocation>
</comment>
<name>A0A6U9RW88_9CHLO</name>
<dbReference type="Pfam" id="PF00069">
    <property type="entry name" value="Pkinase"/>
    <property type="match status" value="1"/>
</dbReference>
<dbReference type="PROSITE" id="PS00107">
    <property type="entry name" value="PROTEIN_KINASE_ATP"/>
    <property type="match status" value="1"/>
</dbReference>
<keyword evidence="6 13" id="KW-0547">Nucleotide-binding</keyword>
<comment type="catalytic activity">
    <reaction evidence="10">
        <text>L-threonyl-[protein] + ATP = O-phospho-L-threonyl-[protein] + ADP + H(+)</text>
        <dbReference type="Rhea" id="RHEA:46608"/>
        <dbReference type="Rhea" id="RHEA-COMP:11060"/>
        <dbReference type="Rhea" id="RHEA-COMP:11605"/>
        <dbReference type="ChEBI" id="CHEBI:15378"/>
        <dbReference type="ChEBI" id="CHEBI:30013"/>
        <dbReference type="ChEBI" id="CHEBI:30616"/>
        <dbReference type="ChEBI" id="CHEBI:61977"/>
        <dbReference type="ChEBI" id="CHEBI:456216"/>
        <dbReference type="EC" id="2.7.11.1"/>
    </reaction>
</comment>
<evidence type="ECO:0000313" key="16">
    <source>
        <dbReference type="EMBL" id="CAE0612241.1"/>
    </source>
</evidence>
<keyword evidence="5" id="KW-0808">Transferase</keyword>